<evidence type="ECO:0000313" key="6">
    <source>
        <dbReference type="Proteomes" id="UP000553766"/>
    </source>
</evidence>
<organism evidence="5 6">
    <name type="scientific">Rubricella aquisinus</name>
    <dbReference type="NCBI Taxonomy" id="2028108"/>
    <lineage>
        <taxon>Bacteria</taxon>
        <taxon>Pseudomonadati</taxon>
        <taxon>Pseudomonadota</taxon>
        <taxon>Alphaproteobacteria</taxon>
        <taxon>Rhodobacterales</taxon>
        <taxon>Paracoccaceae</taxon>
        <taxon>Rubricella</taxon>
    </lineage>
</organism>
<gene>
    <name evidence="5" type="ORF">FHS89_001551</name>
</gene>
<keyword evidence="6" id="KW-1185">Reference proteome</keyword>
<dbReference type="AlphaFoldDB" id="A0A840WKF6"/>
<dbReference type="GO" id="GO:0008967">
    <property type="term" value="F:phosphoglycolate phosphatase activity"/>
    <property type="evidence" value="ECO:0007669"/>
    <property type="project" value="UniProtKB-EC"/>
</dbReference>
<evidence type="ECO:0000256" key="3">
    <source>
        <dbReference type="ARBA" id="ARBA00006171"/>
    </source>
</evidence>
<dbReference type="NCBIfam" id="TIGR01549">
    <property type="entry name" value="HAD-SF-IA-v1"/>
    <property type="match status" value="1"/>
</dbReference>
<accession>A0A840WKF6</accession>
<name>A0A840WKF6_9RHOB</name>
<reference evidence="5 6" key="1">
    <citation type="submission" date="2020-08" db="EMBL/GenBank/DDBJ databases">
        <title>Genomic Encyclopedia of Type Strains, Phase IV (KMG-IV): sequencing the most valuable type-strain genomes for metagenomic binning, comparative biology and taxonomic classification.</title>
        <authorList>
            <person name="Goeker M."/>
        </authorList>
    </citation>
    <scope>NUCLEOTIDE SEQUENCE [LARGE SCALE GENOMIC DNA]</scope>
    <source>
        <strain evidence="5 6">DSM 103377</strain>
    </source>
</reference>
<dbReference type="Proteomes" id="UP000553766">
    <property type="component" value="Unassembled WGS sequence"/>
</dbReference>
<evidence type="ECO:0000256" key="4">
    <source>
        <dbReference type="ARBA" id="ARBA00013078"/>
    </source>
</evidence>
<dbReference type="InterPro" id="IPR023214">
    <property type="entry name" value="HAD_sf"/>
</dbReference>
<comment type="similarity">
    <text evidence="3">Belongs to the HAD-like hydrolase superfamily. CbbY/CbbZ/Gph/YieH family.</text>
</comment>
<dbReference type="Pfam" id="PF00702">
    <property type="entry name" value="Hydrolase"/>
    <property type="match status" value="1"/>
</dbReference>
<evidence type="ECO:0000313" key="5">
    <source>
        <dbReference type="EMBL" id="MBB5515539.1"/>
    </source>
</evidence>
<dbReference type="EC" id="3.1.3.18" evidence="4"/>
<dbReference type="InterPro" id="IPR050155">
    <property type="entry name" value="HAD-like_hydrolase_sf"/>
</dbReference>
<proteinExistence type="inferred from homology"/>
<dbReference type="SUPFAM" id="SSF56784">
    <property type="entry name" value="HAD-like"/>
    <property type="match status" value="1"/>
</dbReference>
<dbReference type="CDD" id="cd01427">
    <property type="entry name" value="HAD_like"/>
    <property type="match status" value="1"/>
</dbReference>
<comment type="catalytic activity">
    <reaction evidence="1">
        <text>2-phosphoglycolate + H2O = glycolate + phosphate</text>
        <dbReference type="Rhea" id="RHEA:14369"/>
        <dbReference type="ChEBI" id="CHEBI:15377"/>
        <dbReference type="ChEBI" id="CHEBI:29805"/>
        <dbReference type="ChEBI" id="CHEBI:43474"/>
        <dbReference type="ChEBI" id="CHEBI:58033"/>
        <dbReference type="EC" id="3.1.3.18"/>
    </reaction>
</comment>
<dbReference type="Gene3D" id="3.40.50.1000">
    <property type="entry name" value="HAD superfamily/HAD-like"/>
    <property type="match status" value="1"/>
</dbReference>
<comment type="caution">
    <text evidence="5">The sequence shown here is derived from an EMBL/GenBank/DDBJ whole genome shotgun (WGS) entry which is preliminary data.</text>
</comment>
<dbReference type="PANTHER" id="PTHR43434:SF1">
    <property type="entry name" value="PHOSPHOGLYCOLATE PHOSPHATASE"/>
    <property type="match status" value="1"/>
</dbReference>
<dbReference type="PANTHER" id="PTHR43434">
    <property type="entry name" value="PHOSPHOGLYCOLATE PHOSPHATASE"/>
    <property type="match status" value="1"/>
</dbReference>
<keyword evidence="5" id="KW-0378">Hydrolase</keyword>
<dbReference type="InterPro" id="IPR006439">
    <property type="entry name" value="HAD-SF_hydro_IA"/>
</dbReference>
<protein>
    <recommendedName>
        <fullName evidence="4">phosphoglycolate phosphatase</fullName>
        <ecNumber evidence="4">3.1.3.18</ecNumber>
    </recommendedName>
</protein>
<dbReference type="EMBL" id="JACIJS010000004">
    <property type="protein sequence ID" value="MBB5515539.1"/>
    <property type="molecule type" value="Genomic_DNA"/>
</dbReference>
<dbReference type="InterPro" id="IPR036412">
    <property type="entry name" value="HAD-like_sf"/>
</dbReference>
<evidence type="ECO:0000256" key="2">
    <source>
        <dbReference type="ARBA" id="ARBA00004818"/>
    </source>
</evidence>
<comment type="pathway">
    <text evidence="2">Organic acid metabolism; glycolate biosynthesis; glycolate from 2-phosphoglycolate: step 1/1.</text>
</comment>
<dbReference type="GO" id="GO:0006281">
    <property type="term" value="P:DNA repair"/>
    <property type="evidence" value="ECO:0007669"/>
    <property type="project" value="TreeGrafter"/>
</dbReference>
<evidence type="ECO:0000256" key="1">
    <source>
        <dbReference type="ARBA" id="ARBA00000830"/>
    </source>
</evidence>
<sequence length="219" mass="23597">MFRITSQWEMWFSQLIGKLARQADRSISDALASELRYDPATDRFAPDSPVAMASSEDMAALLSRYLPGTDVCLLQRQLDTAADDMPLTPAAPLIPLLSTLRQTGLKIGLSTNDSEAAARAHLDRFNLLGMFDFVAGYDSGFGAKPGSGMQRAFAEQMALAPDRIAMVGDSVYDLTAGRAIGMVTIGVLSGPSTEDILSPMADVVLPDISHLPHWLSDHP</sequence>